<accession>A0ABV0A4C2</accession>
<gene>
    <name evidence="2" type="ORF">PUR29_35160</name>
</gene>
<dbReference type="EMBL" id="JAQYXP010000006">
    <property type="protein sequence ID" value="MEN3238682.1"/>
    <property type="molecule type" value="Genomic_DNA"/>
</dbReference>
<sequence length="328" mass="34902">MTNILAQNAVALESSVAALPVPAAKPARGPRPVDDNVSEIALGDAVKAAKGVDKLSWNFSASVLAMKLEGLARAMKRGDNFQPNKDPRKVPGKVSEIASQVQYTLEAKAVHAGIVVYIGTEASVEDIATMPNGTKEQKAARKSAALLVADASWFHEGKPVAKNINPAKDTSGKYIGAIQKARTNAFRAAKETSDFMLGHIFMNDPDFVRRSFVPAGNDAPIAFGREQIDMVRAYVADTYGATFAEVEAARRAGRPPAKPKSDKVDSLFKSAAALTLDELLKLTTMLQQRCGELAATARDADEVSGDWDVPTLDTESDDAATARTGTEG</sequence>
<comment type="caution">
    <text evidence="2">The sequence shown here is derived from an EMBL/GenBank/DDBJ whole genome shotgun (WGS) entry which is preliminary data.</text>
</comment>
<name>A0ABV0A4C2_9HYPH</name>
<protein>
    <recommendedName>
        <fullName evidence="4">Single-stranded DNA-binding protein</fullName>
    </recommendedName>
</protein>
<reference evidence="2 3" key="1">
    <citation type="journal article" date="2023" name="PLoS ONE">
        <title>Complete genome assembly of Hawai'i environmental nontuberculous mycobacteria reveals unexpected co-isolation with methylobacteria.</title>
        <authorList>
            <person name="Hendrix J."/>
            <person name="Epperson L.E."/>
            <person name="Tong E.I."/>
            <person name="Chan Y.L."/>
            <person name="Hasan N.A."/>
            <person name="Dawrs S.N."/>
            <person name="Norton G.J."/>
            <person name="Virdi R."/>
            <person name="Crooks J.L."/>
            <person name="Chan E.D."/>
            <person name="Honda J.R."/>
            <person name="Strong M."/>
        </authorList>
    </citation>
    <scope>NUCLEOTIDE SEQUENCE [LARGE SCALE GENOMIC DNA]</scope>
    <source>
        <strain evidence="2 3">NJH_HI04-1</strain>
    </source>
</reference>
<evidence type="ECO:0000313" key="3">
    <source>
        <dbReference type="Proteomes" id="UP001407347"/>
    </source>
</evidence>
<dbReference type="Proteomes" id="UP001407347">
    <property type="component" value="Unassembled WGS sequence"/>
</dbReference>
<organism evidence="2 3">
    <name type="scientific">Methylobacterium ajmalii</name>
    <dbReference type="NCBI Taxonomy" id="2738439"/>
    <lineage>
        <taxon>Bacteria</taxon>
        <taxon>Pseudomonadati</taxon>
        <taxon>Pseudomonadota</taxon>
        <taxon>Alphaproteobacteria</taxon>
        <taxon>Hyphomicrobiales</taxon>
        <taxon>Methylobacteriaceae</taxon>
        <taxon>Methylobacterium</taxon>
    </lineage>
</organism>
<evidence type="ECO:0008006" key="4">
    <source>
        <dbReference type="Google" id="ProtNLM"/>
    </source>
</evidence>
<keyword evidence="3" id="KW-1185">Reference proteome</keyword>
<evidence type="ECO:0000256" key="1">
    <source>
        <dbReference type="SAM" id="MobiDB-lite"/>
    </source>
</evidence>
<evidence type="ECO:0000313" key="2">
    <source>
        <dbReference type="EMBL" id="MEN3238682.1"/>
    </source>
</evidence>
<dbReference type="RefSeq" id="WP_346013806.1">
    <property type="nucleotide sequence ID" value="NZ_JAQYXP010000006.1"/>
</dbReference>
<proteinExistence type="predicted"/>
<feature type="region of interest" description="Disordered" evidence="1">
    <location>
        <begin position="296"/>
        <end position="328"/>
    </location>
</feature>